<keyword evidence="5" id="KW-0812">Transmembrane</keyword>
<dbReference type="InterPro" id="IPR013424">
    <property type="entry name" value="Ice-binding_C"/>
</dbReference>
<dbReference type="Proteomes" id="UP000319143">
    <property type="component" value="Unassembled WGS sequence"/>
</dbReference>
<evidence type="ECO:0000256" key="5">
    <source>
        <dbReference type="SAM" id="Phobius"/>
    </source>
</evidence>
<keyword evidence="1" id="KW-0645">Protease</keyword>
<keyword evidence="4" id="KW-0862">Zinc</keyword>
<dbReference type="InterPro" id="IPR024079">
    <property type="entry name" value="MetalloPept_cat_dom_sf"/>
</dbReference>
<dbReference type="SUPFAM" id="SSF55486">
    <property type="entry name" value="Metalloproteases ('zincins'), catalytic domain"/>
    <property type="match status" value="1"/>
</dbReference>
<evidence type="ECO:0000256" key="3">
    <source>
        <dbReference type="ARBA" id="ARBA00022801"/>
    </source>
</evidence>
<proteinExistence type="predicted"/>
<evidence type="ECO:0000313" key="8">
    <source>
        <dbReference type="Proteomes" id="UP000319143"/>
    </source>
</evidence>
<dbReference type="Gene3D" id="3.40.390.10">
    <property type="entry name" value="Collagenase (Catalytic Domain)"/>
    <property type="match status" value="1"/>
</dbReference>
<comment type="caution">
    <text evidence="7">The sequence shown here is derived from an EMBL/GenBank/DDBJ whole genome shotgun (WGS) entry which is preliminary data.</text>
</comment>
<dbReference type="Pfam" id="PF00413">
    <property type="entry name" value="Peptidase_M10"/>
    <property type="match status" value="1"/>
</dbReference>
<dbReference type="NCBIfam" id="TIGR02595">
    <property type="entry name" value="PEP_CTERM"/>
    <property type="match status" value="1"/>
</dbReference>
<gene>
    <name evidence="7" type="ORF">Poly41_19810</name>
</gene>
<reference evidence="7 8" key="1">
    <citation type="submission" date="2019-02" db="EMBL/GenBank/DDBJ databases">
        <title>Deep-cultivation of Planctomycetes and their phenomic and genomic characterization uncovers novel biology.</title>
        <authorList>
            <person name="Wiegand S."/>
            <person name="Jogler M."/>
            <person name="Boedeker C."/>
            <person name="Pinto D."/>
            <person name="Vollmers J."/>
            <person name="Rivas-Marin E."/>
            <person name="Kohn T."/>
            <person name="Peeters S.H."/>
            <person name="Heuer A."/>
            <person name="Rast P."/>
            <person name="Oberbeckmann S."/>
            <person name="Bunk B."/>
            <person name="Jeske O."/>
            <person name="Meyerdierks A."/>
            <person name="Storesund J.E."/>
            <person name="Kallscheuer N."/>
            <person name="Luecker S."/>
            <person name="Lage O.M."/>
            <person name="Pohl T."/>
            <person name="Merkel B.J."/>
            <person name="Hornburger P."/>
            <person name="Mueller R.-W."/>
            <person name="Bruemmer F."/>
            <person name="Labrenz M."/>
            <person name="Spormann A.M."/>
            <person name="Op Den Camp H."/>
            <person name="Overmann J."/>
            <person name="Amann R."/>
            <person name="Jetten M.S.M."/>
            <person name="Mascher T."/>
            <person name="Medema M.H."/>
            <person name="Devos D.P."/>
            <person name="Kaster A.-K."/>
            <person name="Ovreas L."/>
            <person name="Rohde M."/>
            <person name="Galperin M.Y."/>
            <person name="Jogler C."/>
        </authorList>
    </citation>
    <scope>NUCLEOTIDE SEQUENCE [LARGE SCALE GENOMIC DNA]</scope>
    <source>
        <strain evidence="7 8">Poly41</strain>
    </source>
</reference>
<keyword evidence="3" id="KW-0378">Hydrolase</keyword>
<evidence type="ECO:0000256" key="1">
    <source>
        <dbReference type="ARBA" id="ARBA00022670"/>
    </source>
</evidence>
<organism evidence="7 8">
    <name type="scientific">Novipirellula artificiosorum</name>
    <dbReference type="NCBI Taxonomy" id="2528016"/>
    <lineage>
        <taxon>Bacteria</taxon>
        <taxon>Pseudomonadati</taxon>
        <taxon>Planctomycetota</taxon>
        <taxon>Planctomycetia</taxon>
        <taxon>Pirellulales</taxon>
        <taxon>Pirellulaceae</taxon>
        <taxon>Novipirellula</taxon>
    </lineage>
</organism>
<feature type="domain" description="Peptidase M10 metallopeptidase" evidence="6">
    <location>
        <begin position="147"/>
        <end position="192"/>
    </location>
</feature>
<accession>A0A5C6DUU8</accession>
<keyword evidence="8" id="KW-1185">Reference proteome</keyword>
<dbReference type="InterPro" id="IPR001818">
    <property type="entry name" value="Pept_M10_metallopeptidase"/>
</dbReference>
<evidence type="ECO:0000256" key="4">
    <source>
        <dbReference type="ARBA" id="ARBA00022833"/>
    </source>
</evidence>
<dbReference type="OrthoDB" id="280747at2"/>
<evidence type="ECO:0000259" key="6">
    <source>
        <dbReference type="Pfam" id="PF00413"/>
    </source>
</evidence>
<dbReference type="GO" id="GO:0008237">
    <property type="term" value="F:metallopeptidase activity"/>
    <property type="evidence" value="ECO:0007669"/>
    <property type="project" value="InterPro"/>
</dbReference>
<feature type="transmembrane region" description="Helical" evidence="5">
    <location>
        <begin position="20"/>
        <end position="43"/>
    </location>
</feature>
<keyword evidence="2" id="KW-0479">Metal-binding</keyword>
<sequence length="245" mass="25884">MSRASDASYNPRLTSQPVLAFFQVLLVFRTLILTLTTACCLVASPAAAALVTTQEAGLDAIFSQASFGADSIDIRFFPTLTIIDPDLITIDSDADFNKLSTWAPDPFTNVNLFYVDAINFCGSPGANIIGCGSTPGFLVALDSGFAAHPIDGPELIAHEIGHNLGLQHTSGAGLMGPVLNHETTLSEDEVMTIFDSPLVKLDAEGYFINVTPVLVRATAVPEPGSFAICGLVAGAIVARRRRRTA</sequence>
<protein>
    <recommendedName>
        <fullName evidence="6">Peptidase M10 metallopeptidase domain-containing protein</fullName>
    </recommendedName>
</protein>
<keyword evidence="5" id="KW-0472">Membrane</keyword>
<evidence type="ECO:0000313" key="7">
    <source>
        <dbReference type="EMBL" id="TWU41143.1"/>
    </source>
</evidence>
<evidence type="ECO:0000256" key="2">
    <source>
        <dbReference type="ARBA" id="ARBA00022723"/>
    </source>
</evidence>
<name>A0A5C6DUU8_9BACT</name>
<keyword evidence="5" id="KW-1133">Transmembrane helix</keyword>
<dbReference type="AlphaFoldDB" id="A0A5C6DUU8"/>
<dbReference type="EMBL" id="SJPV01000002">
    <property type="protein sequence ID" value="TWU41143.1"/>
    <property type="molecule type" value="Genomic_DNA"/>
</dbReference>